<dbReference type="EMBL" id="FOAW01000011">
    <property type="protein sequence ID" value="SEL57446.1"/>
    <property type="molecule type" value="Genomic_DNA"/>
</dbReference>
<reference evidence="2" key="1">
    <citation type="submission" date="2016-10" db="EMBL/GenBank/DDBJ databases">
        <authorList>
            <person name="Varghese N."/>
            <person name="Submissions S."/>
        </authorList>
    </citation>
    <scope>NUCLEOTIDE SEQUENCE [LARGE SCALE GENOMIC DNA]</scope>
    <source>
        <strain evidence="2">DSM 44675</strain>
    </source>
</reference>
<gene>
    <name evidence="1" type="ORF">SAMN05444583_11125</name>
</gene>
<sequence length="321" mass="35351">MPLMGEIIRRPEALRRGATDRQLQRMCARGSWRRLRPGSFTDREQFDALDSVGRHRMLAESTVLASSPDAVLSHQSAAVVHGLALWNTPLLRVHLTRDRRTGGRASAVRHVHSAALDASEVTEVDGLRVTTLARTILDLARTLPFEQVLVVGDHALHSTPLSSDDLNDAVASIAGRPGSAVARRVLGLLDGRSESVGESRSRVLFLRHQLPLPEPQPNLYTADGEHLGRVDFLLEELGVVGEFDGLSKYGRLVPDGQTPADVVCAEKLREDAIRAEGWEVVRWTWSDLATPPKLIRRILDAIERARPRSAPSGRVAYTPRP</sequence>
<organism evidence="1 2">
    <name type="scientific">Rhodococcus maanshanensis</name>
    <dbReference type="NCBI Taxonomy" id="183556"/>
    <lineage>
        <taxon>Bacteria</taxon>
        <taxon>Bacillati</taxon>
        <taxon>Actinomycetota</taxon>
        <taxon>Actinomycetes</taxon>
        <taxon>Mycobacteriales</taxon>
        <taxon>Nocardiaceae</taxon>
        <taxon>Rhodococcus</taxon>
    </lineage>
</organism>
<proteinExistence type="predicted"/>
<protein>
    <submittedName>
        <fullName evidence="1">Transcriptional regulator, AbiEi antitoxin, Type IV TA system</fullName>
    </submittedName>
</protein>
<keyword evidence="2" id="KW-1185">Reference proteome</keyword>
<evidence type="ECO:0000313" key="2">
    <source>
        <dbReference type="Proteomes" id="UP000198677"/>
    </source>
</evidence>
<dbReference type="Proteomes" id="UP000198677">
    <property type="component" value="Unassembled WGS sequence"/>
</dbReference>
<evidence type="ECO:0000313" key="1">
    <source>
        <dbReference type="EMBL" id="SEL57446.1"/>
    </source>
</evidence>
<accession>A0A1H7RB01</accession>
<dbReference type="AlphaFoldDB" id="A0A1H7RB01"/>
<name>A0A1H7RB01_9NOCA</name>